<name>B7GBU3_PHATC</name>
<keyword evidence="9 10" id="KW-0472">Membrane</keyword>
<dbReference type="EMBL" id="CM000626">
    <property type="protein sequence ID" value="EEC43986.1"/>
    <property type="molecule type" value="Genomic_DNA"/>
</dbReference>
<dbReference type="GO" id="GO:0005524">
    <property type="term" value="F:ATP binding"/>
    <property type="evidence" value="ECO:0007669"/>
    <property type="project" value="UniProtKB-KW"/>
</dbReference>
<dbReference type="Gene3D" id="3.40.50.1000">
    <property type="entry name" value="HAD superfamily/HAD-like"/>
    <property type="match status" value="2"/>
</dbReference>
<evidence type="ECO:0000313" key="11">
    <source>
        <dbReference type="EMBL" id="EEC43986.1"/>
    </source>
</evidence>
<dbReference type="Gene3D" id="3.40.1110.10">
    <property type="entry name" value="Calcium-transporting ATPase, cytoplasmic domain N"/>
    <property type="match status" value="1"/>
</dbReference>
<dbReference type="NCBIfam" id="TIGR01494">
    <property type="entry name" value="ATPase_P-type"/>
    <property type="match status" value="1"/>
</dbReference>
<dbReference type="PANTHER" id="PTHR45630:SF11">
    <property type="entry name" value="CATION-TRANSPORTING P-TYPE ATPASE N-TERMINAL DOMAIN-CONTAINING PROTEIN"/>
    <property type="match status" value="1"/>
</dbReference>
<dbReference type="PaxDb" id="2850-Phatr16222"/>
<dbReference type="InterPro" id="IPR018303">
    <property type="entry name" value="ATPase_P-typ_P_site"/>
</dbReference>
<dbReference type="SFLD" id="SFLDG00002">
    <property type="entry name" value="C1.7:_P-type_atpase_like"/>
    <property type="match status" value="1"/>
</dbReference>
<dbReference type="PROSITE" id="PS00154">
    <property type="entry name" value="ATPASE_E1_E2"/>
    <property type="match status" value="1"/>
</dbReference>
<dbReference type="PRINTS" id="PR00119">
    <property type="entry name" value="CATATPASE"/>
</dbReference>
<dbReference type="SFLD" id="SFLDF00027">
    <property type="entry name" value="p-type_atpase"/>
    <property type="match status" value="1"/>
</dbReference>
<reference evidence="12" key="2">
    <citation type="submission" date="2008-08" db="EMBL/GenBank/DDBJ databases">
        <authorList>
            <consortium name="Diatom Consortium"/>
            <person name="Grigoriev I."/>
            <person name="Grimwood J."/>
            <person name="Kuo A."/>
            <person name="Otillar R.P."/>
            <person name="Salamov A."/>
            <person name="Detter J.C."/>
            <person name="Lindquist E."/>
            <person name="Shapiro H."/>
            <person name="Lucas S."/>
            <person name="Glavina del Rio T."/>
            <person name="Pitluck S."/>
            <person name="Rokhsar D."/>
            <person name="Bowler C."/>
        </authorList>
    </citation>
    <scope>GENOME REANNOTATION</scope>
    <source>
        <strain evidence="12">CCAP 1055/1</strain>
    </source>
</reference>
<dbReference type="SUPFAM" id="SSF56784">
    <property type="entry name" value="HAD-like"/>
    <property type="match status" value="1"/>
</dbReference>
<dbReference type="InterPro" id="IPR006544">
    <property type="entry name" value="P-type_TPase_V"/>
</dbReference>
<organism evidence="11 12">
    <name type="scientific">Phaeodactylum tricornutum (strain CCAP 1055/1)</name>
    <dbReference type="NCBI Taxonomy" id="556484"/>
    <lineage>
        <taxon>Eukaryota</taxon>
        <taxon>Sar</taxon>
        <taxon>Stramenopiles</taxon>
        <taxon>Ochrophyta</taxon>
        <taxon>Bacillariophyta</taxon>
        <taxon>Bacillariophyceae</taxon>
        <taxon>Bacillariophycidae</taxon>
        <taxon>Naviculales</taxon>
        <taxon>Phaeodactylaceae</taxon>
        <taxon>Phaeodactylum</taxon>
    </lineage>
</organism>
<comment type="subcellular location">
    <subcellularLocation>
        <location evidence="1">Membrane</location>
        <topology evidence="1">Multi-pass membrane protein</topology>
    </subcellularLocation>
</comment>
<evidence type="ECO:0000256" key="6">
    <source>
        <dbReference type="ARBA" id="ARBA00022842"/>
    </source>
</evidence>
<dbReference type="Gene3D" id="1.20.1110.10">
    <property type="entry name" value="Calcium-transporting ATPase, transmembrane domain"/>
    <property type="match status" value="2"/>
</dbReference>
<dbReference type="HOGENOM" id="CLU_001828_0_5_1"/>
<dbReference type="InterPro" id="IPR023299">
    <property type="entry name" value="ATPase_P-typ_cyto_dom_N"/>
</dbReference>
<reference evidence="11 12" key="1">
    <citation type="journal article" date="2008" name="Nature">
        <title>The Phaeodactylum genome reveals the evolutionary history of diatom genomes.</title>
        <authorList>
            <person name="Bowler C."/>
            <person name="Allen A.E."/>
            <person name="Badger J.H."/>
            <person name="Grimwood J."/>
            <person name="Jabbari K."/>
            <person name="Kuo A."/>
            <person name="Maheswari U."/>
            <person name="Martens C."/>
            <person name="Maumus F."/>
            <person name="Otillar R.P."/>
            <person name="Rayko E."/>
            <person name="Salamov A."/>
            <person name="Vandepoele K."/>
            <person name="Beszteri B."/>
            <person name="Gruber A."/>
            <person name="Heijde M."/>
            <person name="Katinka M."/>
            <person name="Mock T."/>
            <person name="Valentin K."/>
            <person name="Verret F."/>
            <person name="Berges J.A."/>
            <person name="Brownlee C."/>
            <person name="Cadoret J.P."/>
            <person name="Chiovitti A."/>
            <person name="Choi C.J."/>
            <person name="Coesel S."/>
            <person name="De Martino A."/>
            <person name="Detter J.C."/>
            <person name="Durkin C."/>
            <person name="Falciatore A."/>
            <person name="Fournet J."/>
            <person name="Haruta M."/>
            <person name="Huysman M.J."/>
            <person name="Jenkins B.D."/>
            <person name="Jiroutova K."/>
            <person name="Jorgensen R.E."/>
            <person name="Joubert Y."/>
            <person name="Kaplan A."/>
            <person name="Kroger N."/>
            <person name="Kroth P.G."/>
            <person name="La Roche J."/>
            <person name="Lindquist E."/>
            <person name="Lommer M."/>
            <person name="Martin-Jezequel V."/>
            <person name="Lopez P.J."/>
            <person name="Lucas S."/>
            <person name="Mangogna M."/>
            <person name="McGinnis K."/>
            <person name="Medlin L.K."/>
            <person name="Montsant A."/>
            <person name="Oudot-Le Secq M.P."/>
            <person name="Napoli C."/>
            <person name="Obornik M."/>
            <person name="Parker M.S."/>
            <person name="Petit J.L."/>
            <person name="Porcel B.M."/>
            <person name="Poulsen N."/>
            <person name="Robison M."/>
            <person name="Rychlewski L."/>
            <person name="Rynearson T.A."/>
            <person name="Schmutz J."/>
            <person name="Shapiro H."/>
            <person name="Siaut M."/>
            <person name="Stanley M."/>
            <person name="Sussman M.R."/>
            <person name="Taylor A.R."/>
            <person name="Vardi A."/>
            <person name="von Dassow P."/>
            <person name="Vyverman W."/>
            <person name="Willis A."/>
            <person name="Wyrwicz L.S."/>
            <person name="Rokhsar D.S."/>
            <person name="Weissenbach J."/>
            <person name="Armbrust E.V."/>
            <person name="Green B.R."/>
            <person name="Van de Peer Y."/>
            <person name="Grigoriev I.V."/>
        </authorList>
    </citation>
    <scope>NUCLEOTIDE SEQUENCE [LARGE SCALE GENOMIC DNA]</scope>
    <source>
        <strain evidence="11 12">CCAP 1055/1</strain>
    </source>
</reference>
<accession>B7GBU3</accession>
<dbReference type="InterPro" id="IPR044492">
    <property type="entry name" value="P_typ_ATPase_HD_dom"/>
</dbReference>
<evidence type="ECO:0008006" key="13">
    <source>
        <dbReference type="Google" id="ProtNLM"/>
    </source>
</evidence>
<keyword evidence="7" id="KW-1278">Translocase</keyword>
<dbReference type="InterPro" id="IPR023214">
    <property type="entry name" value="HAD_sf"/>
</dbReference>
<evidence type="ECO:0000256" key="1">
    <source>
        <dbReference type="ARBA" id="ARBA00004141"/>
    </source>
</evidence>
<sequence>MYVVGTLLPPLLPTVFTVSVGISDQRLSKKRIACSNSEDILVAGKVQTACFDKTGTLTKQGLDFVSAQCIPTWNDPHSPSSPLSDTVALGMACCHSLTTSGDAMIGNAVDRVMFAASGAQQNQSWIVLNGNRMKVLKQFDFCHNRMTQSVIVKRVDGSMLAIVKGSGENVQRACLPASLPQDYERVLRESAKAGIYQISMAAKVLSPATNLEDIQRDKVELNMEFAGVINFQNVLREETPYVITQLQAAAVECLIVTGDAVLTGITIARESGIIPTGAAVLWCAMPHKDDRVEWVDFDHEGRMTDLPWSALRSGTTVLAVTGDVWDSLDISFVSELSPFVRVFGRCTPAHKVAIISHYCDQGKITLMCGDGGNDCGALKAAHVGVALSDAEASMVSPFTSLDKSIVSVTEILKEGRCALASALASYKYVIMYGQVEAIANVMNAYFMINLSEYCWMFMDGFWVISMSFTLPLGKAASALAETRPTASLLGPITASSVVGILLINTTFAIIALWILFHQDWF</sequence>
<dbReference type="GeneID" id="7198349"/>
<dbReference type="STRING" id="556484.B7GBU3"/>
<dbReference type="PANTHER" id="PTHR45630">
    <property type="entry name" value="CATION-TRANSPORTING ATPASE-RELATED"/>
    <property type="match status" value="1"/>
</dbReference>
<evidence type="ECO:0000256" key="3">
    <source>
        <dbReference type="ARBA" id="ARBA00022723"/>
    </source>
</evidence>
<dbReference type="RefSeq" id="XP_002184587.1">
    <property type="nucleotide sequence ID" value="XM_002184551.1"/>
</dbReference>
<dbReference type="GO" id="GO:0016020">
    <property type="term" value="C:membrane"/>
    <property type="evidence" value="ECO:0007669"/>
    <property type="project" value="UniProtKB-SubCell"/>
</dbReference>
<keyword evidence="5" id="KW-0067">ATP-binding</keyword>
<dbReference type="AlphaFoldDB" id="B7GBU3"/>
<keyword evidence="6" id="KW-0460">Magnesium</keyword>
<dbReference type="GO" id="GO:0016887">
    <property type="term" value="F:ATP hydrolysis activity"/>
    <property type="evidence" value="ECO:0007669"/>
    <property type="project" value="InterPro"/>
</dbReference>
<dbReference type="InterPro" id="IPR036412">
    <property type="entry name" value="HAD-like_sf"/>
</dbReference>
<keyword evidence="8 10" id="KW-1133">Transmembrane helix</keyword>
<evidence type="ECO:0000313" key="12">
    <source>
        <dbReference type="Proteomes" id="UP000000759"/>
    </source>
</evidence>
<evidence type="ECO:0000256" key="4">
    <source>
        <dbReference type="ARBA" id="ARBA00022741"/>
    </source>
</evidence>
<dbReference type="PROSITE" id="PS01229">
    <property type="entry name" value="COF_2"/>
    <property type="match status" value="1"/>
</dbReference>
<protein>
    <recommendedName>
        <fullName evidence="13">P-type ATPase</fullName>
    </recommendedName>
</protein>
<proteinExistence type="predicted"/>
<dbReference type="InterPro" id="IPR023298">
    <property type="entry name" value="ATPase_P-typ_TM_dom_sf"/>
</dbReference>
<feature type="non-terminal residue" evidence="11">
    <location>
        <position position="521"/>
    </location>
</feature>
<keyword evidence="12" id="KW-1185">Reference proteome</keyword>
<evidence type="ECO:0000256" key="2">
    <source>
        <dbReference type="ARBA" id="ARBA00022692"/>
    </source>
</evidence>
<dbReference type="Proteomes" id="UP000000759">
    <property type="component" value="Chromosome 24"/>
</dbReference>
<dbReference type="GO" id="GO:0019829">
    <property type="term" value="F:ATPase-coupled monoatomic cation transmembrane transporter activity"/>
    <property type="evidence" value="ECO:0007669"/>
    <property type="project" value="TreeGrafter"/>
</dbReference>
<dbReference type="GO" id="GO:0140358">
    <property type="term" value="F:P-type transmembrane transporter activity"/>
    <property type="evidence" value="ECO:0007669"/>
    <property type="project" value="InterPro"/>
</dbReference>
<dbReference type="InterPro" id="IPR001757">
    <property type="entry name" value="P_typ_ATPase"/>
</dbReference>
<dbReference type="KEGG" id="pti:PHATRDRAFT_16222"/>
<evidence type="ECO:0000256" key="8">
    <source>
        <dbReference type="ARBA" id="ARBA00022989"/>
    </source>
</evidence>
<keyword evidence="4" id="KW-0547">Nucleotide-binding</keyword>
<evidence type="ECO:0000256" key="9">
    <source>
        <dbReference type="ARBA" id="ARBA00023136"/>
    </source>
</evidence>
<evidence type="ECO:0000256" key="5">
    <source>
        <dbReference type="ARBA" id="ARBA00022840"/>
    </source>
</evidence>
<feature type="transmembrane region" description="Helical" evidence="10">
    <location>
        <begin position="492"/>
        <end position="516"/>
    </location>
</feature>
<dbReference type="SFLD" id="SFLDS00003">
    <property type="entry name" value="Haloacid_Dehalogenase"/>
    <property type="match status" value="1"/>
</dbReference>
<dbReference type="eggNOG" id="KOG0208">
    <property type="taxonomic scope" value="Eukaryota"/>
</dbReference>
<dbReference type="GO" id="GO:0046872">
    <property type="term" value="F:metal ion binding"/>
    <property type="evidence" value="ECO:0007669"/>
    <property type="project" value="UniProtKB-KW"/>
</dbReference>
<keyword evidence="3" id="KW-0479">Metal-binding</keyword>
<keyword evidence="2 10" id="KW-0812">Transmembrane</keyword>
<dbReference type="InParanoid" id="B7GBU3"/>
<dbReference type="SUPFAM" id="SSF81665">
    <property type="entry name" value="Calcium ATPase, transmembrane domain M"/>
    <property type="match status" value="1"/>
</dbReference>
<evidence type="ECO:0000256" key="7">
    <source>
        <dbReference type="ARBA" id="ARBA00022967"/>
    </source>
</evidence>
<dbReference type="SUPFAM" id="SSF81660">
    <property type="entry name" value="Metal cation-transporting ATPase, ATP-binding domain N"/>
    <property type="match status" value="1"/>
</dbReference>
<gene>
    <name evidence="11" type="ORF">PHATRDRAFT_16222</name>
</gene>
<dbReference type="OrthoDB" id="42245at2759"/>
<evidence type="ECO:0000256" key="10">
    <source>
        <dbReference type="SAM" id="Phobius"/>
    </source>
</evidence>